<evidence type="ECO:0000313" key="2">
    <source>
        <dbReference type="Proteomes" id="UP000559027"/>
    </source>
</evidence>
<dbReference type="Gene3D" id="3.80.10.10">
    <property type="entry name" value="Ribonuclease Inhibitor"/>
    <property type="match status" value="1"/>
</dbReference>
<dbReference type="Gene3D" id="1.20.1280.50">
    <property type="match status" value="1"/>
</dbReference>
<accession>A0A8H5D104</accession>
<dbReference type="OrthoDB" id="2269034at2759"/>
<dbReference type="Proteomes" id="UP000559027">
    <property type="component" value="Unassembled WGS sequence"/>
</dbReference>
<evidence type="ECO:0008006" key="3">
    <source>
        <dbReference type="Google" id="ProtNLM"/>
    </source>
</evidence>
<gene>
    <name evidence="1" type="ORF">D9756_007502</name>
</gene>
<proteinExistence type="predicted"/>
<protein>
    <recommendedName>
        <fullName evidence="3">F-box domain-containing protein</fullName>
    </recommendedName>
</protein>
<organism evidence="1 2">
    <name type="scientific">Leucocoprinus leucothites</name>
    <dbReference type="NCBI Taxonomy" id="201217"/>
    <lineage>
        <taxon>Eukaryota</taxon>
        <taxon>Fungi</taxon>
        <taxon>Dikarya</taxon>
        <taxon>Basidiomycota</taxon>
        <taxon>Agaricomycotina</taxon>
        <taxon>Agaricomycetes</taxon>
        <taxon>Agaricomycetidae</taxon>
        <taxon>Agaricales</taxon>
        <taxon>Agaricineae</taxon>
        <taxon>Agaricaceae</taxon>
        <taxon>Leucocoprinus</taxon>
    </lineage>
</organism>
<dbReference type="SUPFAM" id="SSF52047">
    <property type="entry name" value="RNI-like"/>
    <property type="match status" value="1"/>
</dbReference>
<comment type="caution">
    <text evidence="1">The sequence shown here is derived from an EMBL/GenBank/DDBJ whole genome shotgun (WGS) entry which is preliminary data.</text>
</comment>
<sequence>MTCSIDRVPPEVLCEIFGWCIESYQAISPDNAPLLLLGVCKHWREVALAHSHLWTNFSIAVSESELLPSMPLIQQWLQSAGLNDLFISIKVDGGDPFSYHALYCARPVLEYLDYSQSISRWKKAVLILPAAESYLNGLFTHSLPLRLESLYVDLNGWDIEGIKHFSTFLSTIPRLRELEWTDGDHWGISPTPTASYLLGTNIPWGNLTRLVLNIYTSLSTTYQILSQCFKLETLELVRFAHGGITRELLADFKPISLHCLQSMVLRQQCLDKGLGSFLDLLIVPGLKSIQINARTGVDEWPNGQFLSFLKRSAAKLECLCLEYVGISETELLQCLERNSSTLTTLEVRSMRGEVCISDMALARLTAPARSGKETEESESKENEALCPRLRKVVVSRCIACSNGALARMLRSRGLGSRPDCEIGCARMEMVEVRFAMRGQQNPEDVLFLKGIETTDGQDAVCDF</sequence>
<dbReference type="EMBL" id="JAACJO010000012">
    <property type="protein sequence ID" value="KAF5351632.1"/>
    <property type="molecule type" value="Genomic_DNA"/>
</dbReference>
<dbReference type="InterPro" id="IPR032675">
    <property type="entry name" value="LRR_dom_sf"/>
</dbReference>
<keyword evidence="2" id="KW-1185">Reference proteome</keyword>
<dbReference type="AlphaFoldDB" id="A0A8H5D104"/>
<evidence type="ECO:0000313" key="1">
    <source>
        <dbReference type="EMBL" id="KAF5351632.1"/>
    </source>
</evidence>
<reference evidence="1 2" key="1">
    <citation type="journal article" date="2020" name="ISME J.">
        <title>Uncovering the hidden diversity of litter-decomposition mechanisms in mushroom-forming fungi.</title>
        <authorList>
            <person name="Floudas D."/>
            <person name="Bentzer J."/>
            <person name="Ahren D."/>
            <person name="Johansson T."/>
            <person name="Persson P."/>
            <person name="Tunlid A."/>
        </authorList>
    </citation>
    <scope>NUCLEOTIDE SEQUENCE [LARGE SCALE GENOMIC DNA]</scope>
    <source>
        <strain evidence="1 2">CBS 146.42</strain>
    </source>
</reference>
<name>A0A8H5D104_9AGAR</name>